<dbReference type="Gene3D" id="3.40.50.2300">
    <property type="match status" value="2"/>
</dbReference>
<dbReference type="Gene3D" id="1.10.260.40">
    <property type="entry name" value="lambda repressor-like DNA-binding domains"/>
    <property type="match status" value="1"/>
</dbReference>
<evidence type="ECO:0000313" key="5">
    <source>
        <dbReference type="EMBL" id="ADB33000.1"/>
    </source>
</evidence>
<dbReference type="CDD" id="cd01392">
    <property type="entry name" value="HTH_LacI"/>
    <property type="match status" value="1"/>
</dbReference>
<protein>
    <submittedName>
        <fullName evidence="5">Transcriptional regulator, LacI family</fullName>
    </submittedName>
</protein>
<dbReference type="GO" id="GO:0000976">
    <property type="term" value="F:transcription cis-regulatory region binding"/>
    <property type="evidence" value="ECO:0007669"/>
    <property type="project" value="TreeGrafter"/>
</dbReference>
<dbReference type="SUPFAM" id="SSF53822">
    <property type="entry name" value="Periplasmic binding protein-like I"/>
    <property type="match status" value="1"/>
</dbReference>
<dbReference type="EMBL" id="CP001736">
    <property type="protein sequence ID" value="ADB33000.1"/>
    <property type="molecule type" value="Genomic_DNA"/>
</dbReference>
<dbReference type="SMART" id="SM00354">
    <property type="entry name" value="HTH_LACI"/>
    <property type="match status" value="1"/>
</dbReference>
<dbReference type="Proteomes" id="UP000007967">
    <property type="component" value="Chromosome"/>
</dbReference>
<dbReference type="InterPro" id="IPR028082">
    <property type="entry name" value="Peripla_BP_I"/>
</dbReference>
<evidence type="ECO:0000259" key="4">
    <source>
        <dbReference type="PROSITE" id="PS50932"/>
    </source>
</evidence>
<dbReference type="STRING" id="479435.Kfla_3949"/>
<dbReference type="AlphaFoldDB" id="D2PR52"/>
<keyword evidence="2" id="KW-0238">DNA-binding</keyword>
<feature type="domain" description="HTH lacI-type" evidence="4">
    <location>
        <begin position="9"/>
        <end position="64"/>
    </location>
</feature>
<keyword evidence="1" id="KW-0805">Transcription regulation</keyword>
<sequence>MSNHAPARVTMAEVARRSGVSPMTVSYCYNQPDRVAPETLRRVLEVAAAVGYLGPDPTARSLRRRHNGAIGVVLGEHLEYAFEDPQARRFLAGVAEVCRERGTGLNLIPTTGQDGDVERVRSAAVDGYILWTTVETDPVLSALSGAGKPVAVQGGPAIPGGRLIGIDDRASAAALAARTFSGARRPAVLSFPFDRDRRARLEIGPDAGLIEFPITRERLAGVYDHCREAGIDPASLPVAVAARNDRADAAAMVDTLLGTCEPDAVVAMSDQLAFAVLDAVRHRRLRVPGDVAVAGWDDGPDAEREGLTTIAQSLFDQGRACALAALGDSPPGTPAAWSLVARASTR</sequence>
<reference evidence="6" key="1">
    <citation type="submission" date="2009-09" db="EMBL/GenBank/DDBJ databases">
        <title>The complete genome of Kribbella flavida DSM 17836.</title>
        <authorList>
            <consortium name="US DOE Joint Genome Institute (JGI-PGF)"/>
            <person name="Lucas S."/>
            <person name="Copeland A."/>
            <person name="Lapidus A."/>
            <person name="Glavina del Rio T."/>
            <person name="Dalin E."/>
            <person name="Tice H."/>
            <person name="Bruce D."/>
            <person name="Goodwin L."/>
            <person name="Pitluck S."/>
            <person name="Kyrpides N."/>
            <person name="Mavromatis K."/>
            <person name="Ivanova N."/>
            <person name="Saunders E."/>
            <person name="Brettin T."/>
            <person name="Detter J.C."/>
            <person name="Han C."/>
            <person name="Larimer F."/>
            <person name="Land M."/>
            <person name="Hauser L."/>
            <person name="Markowitz V."/>
            <person name="Cheng J.-F."/>
            <person name="Hugenholtz P."/>
            <person name="Woyke T."/>
            <person name="Wu D."/>
            <person name="Pukall R."/>
            <person name="Klenk H.-P."/>
            <person name="Eisen J.A."/>
        </authorList>
    </citation>
    <scope>NUCLEOTIDE SEQUENCE [LARGE SCALE GENOMIC DNA]</scope>
    <source>
        <strain evidence="6">DSM 17836 / JCM 10339 / NBRC 14399</strain>
    </source>
</reference>
<dbReference type="InterPro" id="IPR000843">
    <property type="entry name" value="HTH_LacI"/>
</dbReference>
<dbReference type="eggNOG" id="COG1609">
    <property type="taxonomic scope" value="Bacteria"/>
</dbReference>
<dbReference type="CDD" id="cd06279">
    <property type="entry name" value="PBP1_LacI-like"/>
    <property type="match status" value="1"/>
</dbReference>
<dbReference type="PROSITE" id="PS50932">
    <property type="entry name" value="HTH_LACI_2"/>
    <property type="match status" value="1"/>
</dbReference>
<name>D2PR52_KRIFD</name>
<evidence type="ECO:0000256" key="2">
    <source>
        <dbReference type="ARBA" id="ARBA00023125"/>
    </source>
</evidence>
<dbReference type="InterPro" id="IPR010982">
    <property type="entry name" value="Lambda_DNA-bd_dom_sf"/>
</dbReference>
<dbReference type="KEGG" id="kfl:Kfla_3949"/>
<reference evidence="5 6" key="2">
    <citation type="journal article" date="2010" name="Stand. Genomic Sci.">
        <title>Complete genome sequence of Kribbella flavida type strain (IFO 14399).</title>
        <authorList>
            <person name="Pukall R."/>
            <person name="Lapidus A."/>
            <person name="Glavina Del Rio T."/>
            <person name="Copeland A."/>
            <person name="Tice H."/>
            <person name="Cheng J.-F."/>
            <person name="Lucas S."/>
            <person name="Chen F."/>
            <person name="Nolan M."/>
            <person name="LaButti K."/>
            <person name="Pati A."/>
            <person name="Ivanova N."/>
            <person name="Mavrommatis K."/>
            <person name="Mikhailova N."/>
            <person name="Pitluck S."/>
            <person name="Bruce D."/>
            <person name="Goodwin L."/>
            <person name="Land M."/>
            <person name="Hauser L."/>
            <person name="Chang Y.-J."/>
            <person name="Jeffries C.D."/>
            <person name="Chen A."/>
            <person name="Palaniappan K."/>
            <person name="Chain P."/>
            <person name="Rohde M."/>
            <person name="Goeker M."/>
            <person name="Bristow J."/>
            <person name="Eisen J.A."/>
            <person name="Markowitz V."/>
            <person name="Hugenholtz P."/>
            <person name="Kyrpides N.C."/>
            <person name="Klenk H.-P."/>
            <person name="Brettin T."/>
        </authorList>
    </citation>
    <scope>NUCLEOTIDE SEQUENCE [LARGE SCALE GENOMIC DNA]</scope>
    <source>
        <strain evidence="6">DSM 17836 / JCM 10339 / NBRC 14399</strain>
    </source>
</reference>
<dbReference type="Pfam" id="PF00356">
    <property type="entry name" value="LacI"/>
    <property type="match status" value="1"/>
</dbReference>
<dbReference type="RefSeq" id="WP_012921556.1">
    <property type="nucleotide sequence ID" value="NC_013729.1"/>
</dbReference>
<keyword evidence="6" id="KW-1185">Reference proteome</keyword>
<evidence type="ECO:0000313" key="6">
    <source>
        <dbReference type="Proteomes" id="UP000007967"/>
    </source>
</evidence>
<dbReference type="GO" id="GO:0003700">
    <property type="term" value="F:DNA-binding transcription factor activity"/>
    <property type="evidence" value="ECO:0007669"/>
    <property type="project" value="TreeGrafter"/>
</dbReference>
<gene>
    <name evidence="5" type="ordered locus">Kfla_3949</name>
</gene>
<accession>D2PR52</accession>
<dbReference type="InterPro" id="IPR046335">
    <property type="entry name" value="LacI/GalR-like_sensor"/>
</dbReference>
<dbReference type="PANTHER" id="PTHR30146:SF138">
    <property type="entry name" value="TRANSCRIPTIONAL REGULATORY PROTEIN"/>
    <property type="match status" value="1"/>
</dbReference>
<evidence type="ECO:0000256" key="1">
    <source>
        <dbReference type="ARBA" id="ARBA00023015"/>
    </source>
</evidence>
<keyword evidence="3" id="KW-0804">Transcription</keyword>
<dbReference type="Pfam" id="PF13377">
    <property type="entry name" value="Peripla_BP_3"/>
    <property type="match status" value="1"/>
</dbReference>
<dbReference type="SUPFAM" id="SSF47413">
    <property type="entry name" value="lambda repressor-like DNA-binding domains"/>
    <property type="match status" value="1"/>
</dbReference>
<evidence type="ECO:0000256" key="3">
    <source>
        <dbReference type="ARBA" id="ARBA00023163"/>
    </source>
</evidence>
<dbReference type="PANTHER" id="PTHR30146">
    <property type="entry name" value="LACI-RELATED TRANSCRIPTIONAL REPRESSOR"/>
    <property type="match status" value="1"/>
</dbReference>
<dbReference type="HOGENOM" id="CLU_037628_6_1_11"/>
<organism evidence="5 6">
    <name type="scientific">Kribbella flavida (strain DSM 17836 / JCM 10339 / NBRC 14399)</name>
    <dbReference type="NCBI Taxonomy" id="479435"/>
    <lineage>
        <taxon>Bacteria</taxon>
        <taxon>Bacillati</taxon>
        <taxon>Actinomycetota</taxon>
        <taxon>Actinomycetes</taxon>
        <taxon>Propionibacteriales</taxon>
        <taxon>Kribbellaceae</taxon>
        <taxon>Kribbella</taxon>
    </lineage>
</organism>
<proteinExistence type="predicted"/>